<accession>A0AAD7H1Q3</accession>
<name>A0AAD7H1Q3_9AGAR</name>
<gene>
    <name evidence="1" type="ORF">B0H16DRAFT_1703663</name>
</gene>
<evidence type="ECO:0000313" key="1">
    <source>
        <dbReference type="EMBL" id="KAJ7710274.1"/>
    </source>
</evidence>
<protein>
    <submittedName>
        <fullName evidence="1">Uncharacterized protein</fullName>
    </submittedName>
</protein>
<comment type="caution">
    <text evidence="1">The sequence shown here is derived from an EMBL/GenBank/DDBJ whole genome shotgun (WGS) entry which is preliminary data.</text>
</comment>
<evidence type="ECO:0000313" key="2">
    <source>
        <dbReference type="Proteomes" id="UP001215598"/>
    </source>
</evidence>
<sequence length="75" mass="8313">MTKLHSGLNVVVPGASGCSTCSPCSQNIDRSTLPYGIYVFTSGHWANARLTHTGISTAEIRYLLPRYVWELRMLI</sequence>
<dbReference type="Proteomes" id="UP001215598">
    <property type="component" value="Unassembled WGS sequence"/>
</dbReference>
<reference evidence="1" key="1">
    <citation type="submission" date="2023-03" db="EMBL/GenBank/DDBJ databases">
        <title>Massive genome expansion in bonnet fungi (Mycena s.s.) driven by repeated elements and novel gene families across ecological guilds.</title>
        <authorList>
            <consortium name="Lawrence Berkeley National Laboratory"/>
            <person name="Harder C.B."/>
            <person name="Miyauchi S."/>
            <person name="Viragh M."/>
            <person name="Kuo A."/>
            <person name="Thoen E."/>
            <person name="Andreopoulos B."/>
            <person name="Lu D."/>
            <person name="Skrede I."/>
            <person name="Drula E."/>
            <person name="Henrissat B."/>
            <person name="Morin E."/>
            <person name="Kohler A."/>
            <person name="Barry K."/>
            <person name="LaButti K."/>
            <person name="Morin E."/>
            <person name="Salamov A."/>
            <person name="Lipzen A."/>
            <person name="Mereny Z."/>
            <person name="Hegedus B."/>
            <person name="Baldrian P."/>
            <person name="Stursova M."/>
            <person name="Weitz H."/>
            <person name="Taylor A."/>
            <person name="Grigoriev I.V."/>
            <person name="Nagy L.G."/>
            <person name="Martin F."/>
            <person name="Kauserud H."/>
        </authorList>
    </citation>
    <scope>NUCLEOTIDE SEQUENCE</scope>
    <source>
        <strain evidence="1">CBHHK182m</strain>
    </source>
</reference>
<organism evidence="1 2">
    <name type="scientific">Mycena metata</name>
    <dbReference type="NCBI Taxonomy" id="1033252"/>
    <lineage>
        <taxon>Eukaryota</taxon>
        <taxon>Fungi</taxon>
        <taxon>Dikarya</taxon>
        <taxon>Basidiomycota</taxon>
        <taxon>Agaricomycotina</taxon>
        <taxon>Agaricomycetes</taxon>
        <taxon>Agaricomycetidae</taxon>
        <taxon>Agaricales</taxon>
        <taxon>Marasmiineae</taxon>
        <taxon>Mycenaceae</taxon>
        <taxon>Mycena</taxon>
    </lineage>
</organism>
<dbReference type="EMBL" id="JARKIB010000409">
    <property type="protein sequence ID" value="KAJ7710274.1"/>
    <property type="molecule type" value="Genomic_DNA"/>
</dbReference>
<proteinExistence type="predicted"/>
<keyword evidence="2" id="KW-1185">Reference proteome</keyword>
<dbReference type="AlphaFoldDB" id="A0AAD7H1Q3"/>
<dbReference type="PROSITE" id="PS51257">
    <property type="entry name" value="PROKAR_LIPOPROTEIN"/>
    <property type="match status" value="1"/>
</dbReference>